<gene>
    <name evidence="4" type="ORF">L4H06_07445</name>
</gene>
<feature type="DNA-binding region" description="H-T-H motif" evidence="2">
    <location>
        <begin position="27"/>
        <end position="46"/>
    </location>
</feature>
<comment type="caution">
    <text evidence="4">The sequence shown here is derived from an EMBL/GenBank/DDBJ whole genome shotgun (WGS) entry which is preliminary data.</text>
</comment>
<name>A0AAW5AJL5_9NEIS</name>
<proteinExistence type="predicted"/>
<protein>
    <submittedName>
        <fullName evidence="4">TetR/AcrR family transcriptional regulator</fullName>
    </submittedName>
</protein>
<reference evidence="4" key="1">
    <citation type="submission" date="2022-01" db="EMBL/GenBank/DDBJ databases">
        <title>Neisseria sp. ZJ104.</title>
        <authorList>
            <person name="Yang C."/>
        </authorList>
    </citation>
    <scope>NUCLEOTIDE SEQUENCE</scope>
    <source>
        <strain evidence="4">ZJ104</strain>
    </source>
</reference>
<dbReference type="EMBL" id="JAKKDL010000007">
    <property type="protein sequence ID" value="MCF7530053.1"/>
    <property type="molecule type" value="Genomic_DNA"/>
</dbReference>
<organism evidence="4 5">
    <name type="scientific">Neisseria lisongii</name>
    <dbReference type="NCBI Taxonomy" id="2912188"/>
    <lineage>
        <taxon>Bacteria</taxon>
        <taxon>Pseudomonadati</taxon>
        <taxon>Pseudomonadota</taxon>
        <taxon>Betaproteobacteria</taxon>
        <taxon>Neisseriales</taxon>
        <taxon>Neisseriaceae</taxon>
        <taxon>Neisseria</taxon>
    </lineage>
</organism>
<evidence type="ECO:0000256" key="1">
    <source>
        <dbReference type="ARBA" id="ARBA00023125"/>
    </source>
</evidence>
<evidence type="ECO:0000313" key="4">
    <source>
        <dbReference type="EMBL" id="MCF7530053.1"/>
    </source>
</evidence>
<keyword evidence="1 2" id="KW-0238">DNA-binding</keyword>
<dbReference type="SUPFAM" id="SSF46689">
    <property type="entry name" value="Homeodomain-like"/>
    <property type="match status" value="1"/>
</dbReference>
<accession>A0AAW5AJL5</accession>
<dbReference type="PROSITE" id="PS50977">
    <property type="entry name" value="HTH_TETR_2"/>
    <property type="match status" value="1"/>
</dbReference>
<evidence type="ECO:0000313" key="5">
    <source>
        <dbReference type="Proteomes" id="UP001201397"/>
    </source>
</evidence>
<feature type="domain" description="HTH tetR-type" evidence="3">
    <location>
        <begin position="4"/>
        <end position="64"/>
    </location>
</feature>
<sequence length="182" mass="21206">MKPHTAPDKIWHAFLTLLAGHSPDDISVQQICDVAQVHRSSFYRYFRDLYTLADYGFRQVAEQTMMSAPDARSTLLSTRKFIDFVDSRRHELRHLLTARYANRFQQAIYQPLEQHMLSVFAMAGDSYIHPAPPEYVARYHIGGLARIISIWLQTPNARKAELIMQIDVLARYMMKDCMKKEL</sequence>
<dbReference type="AlphaFoldDB" id="A0AAW5AJL5"/>
<dbReference type="GO" id="GO:0003677">
    <property type="term" value="F:DNA binding"/>
    <property type="evidence" value="ECO:0007669"/>
    <property type="project" value="UniProtKB-UniRule"/>
</dbReference>
<dbReference type="InterPro" id="IPR001647">
    <property type="entry name" value="HTH_TetR"/>
</dbReference>
<dbReference type="Proteomes" id="UP001201397">
    <property type="component" value="Unassembled WGS sequence"/>
</dbReference>
<dbReference type="InterPro" id="IPR009057">
    <property type="entry name" value="Homeodomain-like_sf"/>
</dbReference>
<dbReference type="RefSeq" id="WP_237092945.1">
    <property type="nucleotide sequence ID" value="NZ_JAKKDL010000007.1"/>
</dbReference>
<dbReference type="Gene3D" id="1.10.357.10">
    <property type="entry name" value="Tetracycline Repressor, domain 2"/>
    <property type="match status" value="1"/>
</dbReference>
<evidence type="ECO:0000256" key="2">
    <source>
        <dbReference type="PROSITE-ProRule" id="PRU00335"/>
    </source>
</evidence>
<evidence type="ECO:0000259" key="3">
    <source>
        <dbReference type="PROSITE" id="PS50977"/>
    </source>
</evidence>